<feature type="compositionally biased region" description="Low complexity" evidence="1">
    <location>
        <begin position="32"/>
        <end position="41"/>
    </location>
</feature>
<sequence>MPPYKFQQTKEEHLCVVGYGFTITSAIATTQATSAATTATTNAKHNKSHKKPPQSSSPIPVNHPSSRAYSILTLPSNDGFPERGGSSSYRRDSFFNRCLFDNEEFDIGSPNRSNVSRQSSVAADS</sequence>
<protein>
    <submittedName>
        <fullName evidence="2 3">Uncharacterized protein</fullName>
    </submittedName>
</protein>
<evidence type="ECO:0000313" key="2">
    <source>
        <dbReference type="EMBL" id="ESO07258.1"/>
    </source>
</evidence>
<dbReference type="AlphaFoldDB" id="T1F374"/>
<reference evidence="2 4" key="2">
    <citation type="journal article" date="2013" name="Nature">
        <title>Insights into bilaterian evolution from three spiralian genomes.</title>
        <authorList>
            <person name="Simakov O."/>
            <person name="Marletaz F."/>
            <person name="Cho S.J."/>
            <person name="Edsinger-Gonzales E."/>
            <person name="Havlak P."/>
            <person name="Hellsten U."/>
            <person name="Kuo D.H."/>
            <person name="Larsson T."/>
            <person name="Lv J."/>
            <person name="Arendt D."/>
            <person name="Savage R."/>
            <person name="Osoegawa K."/>
            <person name="de Jong P."/>
            <person name="Grimwood J."/>
            <person name="Chapman J.A."/>
            <person name="Shapiro H."/>
            <person name="Aerts A."/>
            <person name="Otillar R.P."/>
            <person name="Terry A.Y."/>
            <person name="Boore J.L."/>
            <person name="Grigoriev I.V."/>
            <person name="Lindberg D.R."/>
            <person name="Seaver E.C."/>
            <person name="Weisblat D.A."/>
            <person name="Putnam N.H."/>
            <person name="Rokhsar D.S."/>
        </authorList>
    </citation>
    <scope>NUCLEOTIDE SEQUENCE</scope>
</reference>
<feature type="compositionally biased region" description="Polar residues" evidence="1">
    <location>
        <begin position="63"/>
        <end position="76"/>
    </location>
</feature>
<name>T1F374_HELRO</name>
<reference evidence="4" key="1">
    <citation type="submission" date="2012-12" db="EMBL/GenBank/DDBJ databases">
        <authorList>
            <person name="Hellsten U."/>
            <person name="Grimwood J."/>
            <person name="Chapman J.A."/>
            <person name="Shapiro H."/>
            <person name="Aerts A."/>
            <person name="Otillar R.P."/>
            <person name="Terry A.Y."/>
            <person name="Boore J.L."/>
            <person name="Simakov O."/>
            <person name="Marletaz F."/>
            <person name="Cho S.-J."/>
            <person name="Edsinger-Gonzales E."/>
            <person name="Havlak P."/>
            <person name="Kuo D.-H."/>
            <person name="Larsson T."/>
            <person name="Lv J."/>
            <person name="Arendt D."/>
            <person name="Savage R."/>
            <person name="Osoegawa K."/>
            <person name="de Jong P."/>
            <person name="Lindberg D.R."/>
            <person name="Seaver E.C."/>
            <person name="Weisblat D.A."/>
            <person name="Putnam N.H."/>
            <person name="Grigoriev I.V."/>
            <person name="Rokhsar D.S."/>
        </authorList>
    </citation>
    <scope>NUCLEOTIDE SEQUENCE</scope>
</reference>
<dbReference type="HOGENOM" id="CLU_1995061_0_0_1"/>
<evidence type="ECO:0000256" key="1">
    <source>
        <dbReference type="SAM" id="MobiDB-lite"/>
    </source>
</evidence>
<feature type="region of interest" description="Disordered" evidence="1">
    <location>
        <begin position="104"/>
        <end position="125"/>
    </location>
</feature>
<dbReference type="EnsemblMetazoa" id="HelroT170586">
    <property type="protein sequence ID" value="HelroP170586"/>
    <property type="gene ID" value="HelroG170586"/>
</dbReference>
<accession>T1F374</accession>
<dbReference type="KEGG" id="hro:HELRODRAFT_170586"/>
<dbReference type="InParanoid" id="T1F374"/>
<reference evidence="3" key="3">
    <citation type="submission" date="2015-06" db="UniProtKB">
        <authorList>
            <consortium name="EnsemblMetazoa"/>
        </authorList>
    </citation>
    <scope>IDENTIFICATION</scope>
</reference>
<dbReference type="EMBL" id="KB096222">
    <property type="protein sequence ID" value="ESO07258.1"/>
    <property type="molecule type" value="Genomic_DNA"/>
</dbReference>
<feature type="compositionally biased region" description="Polar residues" evidence="1">
    <location>
        <begin position="110"/>
        <end position="125"/>
    </location>
</feature>
<dbReference type="EMBL" id="AMQM01003599">
    <property type="status" value="NOT_ANNOTATED_CDS"/>
    <property type="molecule type" value="Genomic_DNA"/>
</dbReference>
<evidence type="ECO:0000313" key="4">
    <source>
        <dbReference type="Proteomes" id="UP000015101"/>
    </source>
</evidence>
<keyword evidence="4" id="KW-1185">Reference proteome</keyword>
<organism evidence="3 4">
    <name type="scientific">Helobdella robusta</name>
    <name type="common">Californian leech</name>
    <dbReference type="NCBI Taxonomy" id="6412"/>
    <lineage>
        <taxon>Eukaryota</taxon>
        <taxon>Metazoa</taxon>
        <taxon>Spiralia</taxon>
        <taxon>Lophotrochozoa</taxon>
        <taxon>Annelida</taxon>
        <taxon>Clitellata</taxon>
        <taxon>Hirudinea</taxon>
        <taxon>Rhynchobdellida</taxon>
        <taxon>Glossiphoniidae</taxon>
        <taxon>Helobdella</taxon>
    </lineage>
</organism>
<proteinExistence type="predicted"/>
<gene>
    <name evidence="3" type="primary">20203273</name>
    <name evidence="2" type="ORF">HELRODRAFT_170586</name>
</gene>
<dbReference type="CTD" id="20203273"/>
<dbReference type="GeneID" id="20203273"/>
<dbReference type="RefSeq" id="XP_009014636.1">
    <property type="nucleotide sequence ID" value="XM_009016388.1"/>
</dbReference>
<feature type="region of interest" description="Disordered" evidence="1">
    <location>
        <begin position="32"/>
        <end position="90"/>
    </location>
</feature>
<evidence type="ECO:0000313" key="3">
    <source>
        <dbReference type="EnsemblMetazoa" id="HelroP170586"/>
    </source>
</evidence>
<dbReference type="Proteomes" id="UP000015101">
    <property type="component" value="Unassembled WGS sequence"/>
</dbReference>